<evidence type="ECO:0000256" key="6">
    <source>
        <dbReference type="ARBA" id="ARBA00023295"/>
    </source>
</evidence>
<dbReference type="AlphaFoldDB" id="A0A1Y1CLG0"/>
<comment type="similarity">
    <text evidence="2">Belongs to the glycosyl hydrolase 29 family.</text>
</comment>
<reference evidence="9" key="2">
    <citation type="journal article" date="2020" name="Antonie Van Leeuwenhoek">
        <title>Labilibaculum antarcticum sp. nov., a novel facultative anaerobic, psychrotorelant bacterium isolated from marine sediment of Antarctica.</title>
        <authorList>
            <person name="Watanabe M."/>
            <person name="Kojima H."/>
            <person name="Fukui M."/>
        </authorList>
    </citation>
    <scope>NUCLEOTIDE SEQUENCE [LARGE SCALE GENOMIC DNA]</scope>
    <source>
        <strain evidence="9">SPP2</strain>
    </source>
</reference>
<dbReference type="GO" id="GO:0004560">
    <property type="term" value="F:alpha-L-fucosidase activity"/>
    <property type="evidence" value="ECO:0007669"/>
    <property type="project" value="InterPro"/>
</dbReference>
<dbReference type="PANTHER" id="PTHR10030:SF37">
    <property type="entry name" value="ALPHA-L-FUCOSIDASE-RELATED"/>
    <property type="match status" value="1"/>
</dbReference>
<accession>A0A1Y1CLG0</accession>
<proteinExistence type="inferred from homology"/>
<dbReference type="GO" id="GO:0006004">
    <property type="term" value="P:fucose metabolic process"/>
    <property type="evidence" value="ECO:0007669"/>
    <property type="project" value="InterPro"/>
</dbReference>
<dbReference type="PROSITE" id="PS51257">
    <property type="entry name" value="PROKAR_LIPOPROTEIN"/>
    <property type="match status" value="1"/>
</dbReference>
<dbReference type="PANTHER" id="PTHR10030">
    <property type="entry name" value="ALPHA-L-FUCOSIDASE"/>
    <property type="match status" value="1"/>
</dbReference>
<evidence type="ECO:0000259" key="7">
    <source>
        <dbReference type="Pfam" id="PF01120"/>
    </source>
</evidence>
<evidence type="ECO:0000313" key="9">
    <source>
        <dbReference type="Proteomes" id="UP000218267"/>
    </source>
</evidence>
<dbReference type="KEGG" id="mbas:ALGA_2827"/>
<dbReference type="Pfam" id="PF01120">
    <property type="entry name" value="Alpha_L_fucos"/>
    <property type="match status" value="1"/>
</dbReference>
<name>A0A1Y1CLG0_9BACT</name>
<dbReference type="EMBL" id="AP018042">
    <property type="protein sequence ID" value="BAX81134.1"/>
    <property type="molecule type" value="Genomic_DNA"/>
</dbReference>
<dbReference type="InterPro" id="IPR016286">
    <property type="entry name" value="FUC_metazoa-typ"/>
</dbReference>
<dbReference type="InterPro" id="IPR017853">
    <property type="entry name" value="GH"/>
</dbReference>
<dbReference type="Gene3D" id="3.20.20.80">
    <property type="entry name" value="Glycosidases"/>
    <property type="match status" value="1"/>
</dbReference>
<dbReference type="GO" id="GO:0016139">
    <property type="term" value="P:glycoside catabolic process"/>
    <property type="evidence" value="ECO:0007669"/>
    <property type="project" value="TreeGrafter"/>
</dbReference>
<dbReference type="Gene3D" id="2.60.40.1180">
    <property type="entry name" value="Golgi alpha-mannosidase II"/>
    <property type="match status" value="1"/>
</dbReference>
<dbReference type="PRINTS" id="PR00741">
    <property type="entry name" value="GLHYDRLASE29"/>
</dbReference>
<evidence type="ECO:0000256" key="2">
    <source>
        <dbReference type="ARBA" id="ARBA00007951"/>
    </source>
</evidence>
<evidence type="ECO:0000256" key="5">
    <source>
        <dbReference type="ARBA" id="ARBA00022801"/>
    </source>
</evidence>
<dbReference type="EC" id="3.2.1.51" evidence="3"/>
<dbReference type="InterPro" id="IPR000933">
    <property type="entry name" value="Glyco_hydro_29"/>
</dbReference>
<dbReference type="GO" id="GO:0005764">
    <property type="term" value="C:lysosome"/>
    <property type="evidence" value="ECO:0007669"/>
    <property type="project" value="TreeGrafter"/>
</dbReference>
<keyword evidence="4" id="KW-0732">Signal</keyword>
<reference evidence="8 9" key="1">
    <citation type="journal article" date="2018" name="Mar. Genomics">
        <title>Complete genome sequence of Marinifilaceae bacterium strain SPP2, isolated from the Antarctic marine sediment.</title>
        <authorList>
            <person name="Watanabe M."/>
            <person name="Kojima H."/>
            <person name="Fukui M."/>
        </authorList>
    </citation>
    <scope>NUCLEOTIDE SEQUENCE [LARGE SCALE GENOMIC DNA]</scope>
    <source>
        <strain evidence="8 9">SPP2</strain>
    </source>
</reference>
<dbReference type="InterPro" id="IPR057739">
    <property type="entry name" value="Glyco_hydro_29_N"/>
</dbReference>
<keyword evidence="5" id="KW-0378">Hydrolase</keyword>
<keyword evidence="6" id="KW-0326">Glycosidase</keyword>
<gene>
    <name evidence="8" type="ORF">ALGA_2827</name>
</gene>
<organism evidence="8 9">
    <name type="scientific">Labilibaculum antarcticum</name>
    <dbReference type="NCBI Taxonomy" id="1717717"/>
    <lineage>
        <taxon>Bacteria</taxon>
        <taxon>Pseudomonadati</taxon>
        <taxon>Bacteroidota</taxon>
        <taxon>Bacteroidia</taxon>
        <taxon>Marinilabiliales</taxon>
        <taxon>Marinifilaceae</taxon>
        <taxon>Labilibaculum</taxon>
    </lineage>
</organism>
<evidence type="ECO:0000313" key="8">
    <source>
        <dbReference type="EMBL" id="BAX81134.1"/>
    </source>
</evidence>
<comment type="function">
    <text evidence="1">Alpha-L-fucosidase is responsible for hydrolyzing the alpha-1,6-linked fucose joined to the reducing-end N-acetylglucosamine of the carbohydrate moieties of glycoproteins.</text>
</comment>
<evidence type="ECO:0000256" key="1">
    <source>
        <dbReference type="ARBA" id="ARBA00004071"/>
    </source>
</evidence>
<dbReference type="SUPFAM" id="SSF51445">
    <property type="entry name" value="(Trans)glycosidases"/>
    <property type="match status" value="1"/>
</dbReference>
<dbReference type="OrthoDB" id="1389336at2"/>
<dbReference type="InterPro" id="IPR013780">
    <property type="entry name" value="Glyco_hydro_b"/>
</dbReference>
<dbReference type="SMART" id="SM00812">
    <property type="entry name" value="Alpha_L_fucos"/>
    <property type="match status" value="1"/>
</dbReference>
<protein>
    <recommendedName>
        <fullName evidence="3">alpha-L-fucosidase</fullName>
        <ecNumber evidence="3">3.2.1.51</ecNumber>
    </recommendedName>
</protein>
<evidence type="ECO:0000256" key="3">
    <source>
        <dbReference type="ARBA" id="ARBA00012662"/>
    </source>
</evidence>
<feature type="domain" description="Glycoside hydrolase family 29 N-terminal" evidence="7">
    <location>
        <begin position="20"/>
        <end position="161"/>
    </location>
</feature>
<dbReference type="Proteomes" id="UP000218267">
    <property type="component" value="Chromosome"/>
</dbReference>
<dbReference type="RefSeq" id="WP_096430166.1">
    <property type="nucleotide sequence ID" value="NZ_AP018042.1"/>
</dbReference>
<sequence>MKKITIPVLLLMVAVLISCSQKTTEKKQKSFENNWASLRNHQTPEWLADAKFGIYCHWGIQTLSYQKENENLSKDELIPLFKGEKFDGDEWAKMFETAGAKFGGVIGWHGSDYKHWDSQYSDYNSFKMSPHIDIVGEVSKAVKKRGMKFLVSYHSIKDADWIDYAKEGVDKYDPDIFWVDASFGGTKGANHEKTLRKSKYIGESEKPSQVFNEKYQRSFITYFYNKAIEREKAVEFVYKSNDIPPCVGMRDFENGILNETSYDVWMTDMDMSLPPDWATHGWFYREGVPLRSANTMVDMLMDVVSKNGVLLLNIPPLADGSFPKEVRDNLTKMGDWLKKNGEAVYNTSPWFIYGEGPTEIPEGNYTFHHNNHFGQISYSKEDIRFTVNGDYLYATCLGKPDGNLMIKALNSAFKLRKGDIRSVEHLGSGKSVEFDHNEKGLDLKLDNIALDEMANAFKIELNFDL</sequence>
<evidence type="ECO:0000256" key="4">
    <source>
        <dbReference type="ARBA" id="ARBA00022729"/>
    </source>
</evidence>
<keyword evidence="9" id="KW-1185">Reference proteome</keyword>